<dbReference type="PANTHER" id="PTHR10668:SF103">
    <property type="entry name" value="PYRIDINE NUCLEOTIDE-DISULFIDE OXIDOREDUCTASE DOMAIN-CONTAINING PROTEIN 2"/>
    <property type="match status" value="1"/>
</dbReference>
<feature type="domain" description="Amine oxidase" evidence="6">
    <location>
        <begin position="31"/>
        <end position="357"/>
    </location>
</feature>
<reference evidence="7" key="1">
    <citation type="submission" date="2023-06" db="EMBL/GenBank/DDBJ databases">
        <authorList>
            <person name="Delattre M."/>
        </authorList>
    </citation>
    <scope>NUCLEOTIDE SEQUENCE</scope>
    <source>
        <strain evidence="7">AF72</strain>
    </source>
</reference>
<feature type="non-terminal residue" evidence="7">
    <location>
        <position position="548"/>
    </location>
</feature>
<comment type="similarity">
    <text evidence="2">Belongs to the carotenoid/retinoid oxidoreductase family.</text>
</comment>
<dbReference type="InterPro" id="IPR002937">
    <property type="entry name" value="Amino_oxidase"/>
</dbReference>
<protein>
    <recommendedName>
        <fullName evidence="5">Pyridine nucleotide-disulfide oxidoreductase domain-containing protein 2</fullName>
    </recommendedName>
</protein>
<keyword evidence="8" id="KW-1185">Reference proteome</keyword>
<dbReference type="AlphaFoldDB" id="A0AA36CD41"/>
<evidence type="ECO:0000256" key="3">
    <source>
        <dbReference type="ARBA" id="ARBA00037217"/>
    </source>
</evidence>
<evidence type="ECO:0000256" key="2">
    <source>
        <dbReference type="ARBA" id="ARBA00006046"/>
    </source>
</evidence>
<proteinExistence type="inferred from homology"/>
<comment type="subunit">
    <text evidence="4">Interacts with COX5B; this interaction may contribute to localize PYROXD2 to the inner face of the inner mitochondrial membrane.</text>
</comment>
<dbReference type="Gene3D" id="3.50.50.60">
    <property type="entry name" value="FAD/NAD(P)-binding domain"/>
    <property type="match status" value="2"/>
</dbReference>
<dbReference type="Proteomes" id="UP001177023">
    <property type="component" value="Unassembled WGS sequence"/>
</dbReference>
<evidence type="ECO:0000313" key="8">
    <source>
        <dbReference type="Proteomes" id="UP001177023"/>
    </source>
</evidence>
<dbReference type="InterPro" id="IPR036188">
    <property type="entry name" value="FAD/NAD-bd_sf"/>
</dbReference>
<evidence type="ECO:0000256" key="4">
    <source>
        <dbReference type="ARBA" id="ARBA00038825"/>
    </source>
</evidence>
<evidence type="ECO:0000313" key="7">
    <source>
        <dbReference type="EMBL" id="CAJ0566238.1"/>
    </source>
</evidence>
<dbReference type="PANTHER" id="PTHR10668">
    <property type="entry name" value="PHYTOENE DEHYDROGENASE"/>
    <property type="match status" value="1"/>
</dbReference>
<sequence length="548" mass="59379">MNRTTRFFRQLSTGSPAAKYDAVIVGGGHNGLTAAAYLAKAGKKVCVLERRHVLGGAAVTEEIVPGFKFSRASYVLSLLRPVVINELNLKEHGLRYHLREPHSFTPIRDSKDSLLLGGDMAKNQAEIGKFSKKDAENYPKYEHMIARIAQAVEGIMDEEPLPMDKSLSKNWRQLYSLYKRMKPIGMENAVEFYELMTAPIAKVMERWFETPALQATIATDGVIGFAASPYDHGTGYVLLHHVMGGLDGRAGAWGYVYGGMGAVSDAIASAARAAGAELYTEKEVSSILIDNGRARGVRLAGGAEIHADVVLSNCTPKVTFCDLIAESALPTKFLKSVKQIDYTSPVTKINVALKELPNFTARPHSGSAPAPHHQTTVHLNSEHMGLVDEGYNEYRAGKWSSHPVLEMTIPSSVDDTLVKGDGHVALLFTQYTPYTPAEGPWTDEMKERYAKHVFAEIDAYAPNFSSSVVGYEVLTPPTLEKTFGLTGGNIFHGSMALDQLYFARPVNGSANYATPINGLFMCGSGTHPGGGVTGAPGRLGAHAALRTF</sequence>
<gene>
    <name evidence="7" type="ORF">MSPICULIGERA_LOCUS4849</name>
</gene>
<comment type="caution">
    <text evidence="7">The sequence shown here is derived from an EMBL/GenBank/DDBJ whole genome shotgun (WGS) entry which is preliminary data.</text>
</comment>
<comment type="function">
    <text evidence="3">Probable oxidoreductase that may play a role as regulator of mitochondrial function.</text>
</comment>
<accession>A0AA36CD41</accession>
<name>A0AA36CD41_9BILA</name>
<dbReference type="GO" id="GO:0005759">
    <property type="term" value="C:mitochondrial matrix"/>
    <property type="evidence" value="ECO:0007669"/>
    <property type="project" value="UniProtKB-SubCell"/>
</dbReference>
<dbReference type="SUPFAM" id="SSF51905">
    <property type="entry name" value="FAD/NAD(P)-binding domain"/>
    <property type="match status" value="1"/>
</dbReference>
<evidence type="ECO:0000256" key="1">
    <source>
        <dbReference type="ARBA" id="ARBA00004305"/>
    </source>
</evidence>
<organism evidence="7 8">
    <name type="scientific">Mesorhabditis spiculigera</name>
    <dbReference type="NCBI Taxonomy" id="96644"/>
    <lineage>
        <taxon>Eukaryota</taxon>
        <taxon>Metazoa</taxon>
        <taxon>Ecdysozoa</taxon>
        <taxon>Nematoda</taxon>
        <taxon>Chromadorea</taxon>
        <taxon>Rhabditida</taxon>
        <taxon>Rhabditina</taxon>
        <taxon>Rhabditomorpha</taxon>
        <taxon>Rhabditoidea</taxon>
        <taxon>Rhabditidae</taxon>
        <taxon>Mesorhabditinae</taxon>
        <taxon>Mesorhabditis</taxon>
    </lineage>
</organism>
<evidence type="ECO:0000259" key="6">
    <source>
        <dbReference type="Pfam" id="PF01593"/>
    </source>
</evidence>
<comment type="subcellular location">
    <subcellularLocation>
        <location evidence="1">Mitochondrion matrix</location>
    </subcellularLocation>
</comment>
<dbReference type="EMBL" id="CATQJA010001189">
    <property type="protein sequence ID" value="CAJ0566238.1"/>
    <property type="molecule type" value="Genomic_DNA"/>
</dbReference>
<evidence type="ECO:0000256" key="5">
    <source>
        <dbReference type="ARBA" id="ARBA00040298"/>
    </source>
</evidence>
<dbReference type="Pfam" id="PF01593">
    <property type="entry name" value="Amino_oxidase"/>
    <property type="match status" value="1"/>
</dbReference>
<dbReference type="GO" id="GO:0016491">
    <property type="term" value="F:oxidoreductase activity"/>
    <property type="evidence" value="ECO:0007669"/>
    <property type="project" value="InterPro"/>
</dbReference>